<dbReference type="RefSeq" id="WP_136552588.1">
    <property type="nucleotide sequence ID" value="NZ_STGJ01000007.1"/>
</dbReference>
<dbReference type="InterPro" id="IPR036291">
    <property type="entry name" value="NAD(P)-bd_dom_sf"/>
</dbReference>
<comment type="caution">
    <text evidence="3">The sequence shown here is derived from an EMBL/GenBank/DDBJ whole genome shotgun (WGS) entry which is preliminary data.</text>
</comment>
<dbReference type="PANTHER" id="PTHR24321:SF8">
    <property type="entry name" value="ESTRADIOL 17-BETA-DEHYDROGENASE 8-RELATED"/>
    <property type="match status" value="1"/>
</dbReference>
<protein>
    <submittedName>
        <fullName evidence="3">SDR family oxidoreductase</fullName>
    </submittedName>
</protein>
<gene>
    <name evidence="3" type="ORF">E5K04_07520</name>
</gene>
<dbReference type="EMBL" id="STGJ01000007">
    <property type="protein sequence ID" value="TIC83399.1"/>
    <property type="molecule type" value="Genomic_DNA"/>
</dbReference>
<organism evidence="3 4">
    <name type="scientific">Crenobacter intestini</name>
    <dbReference type="NCBI Taxonomy" id="2563443"/>
    <lineage>
        <taxon>Bacteria</taxon>
        <taxon>Pseudomonadati</taxon>
        <taxon>Pseudomonadota</taxon>
        <taxon>Betaproteobacteria</taxon>
        <taxon>Neisseriales</taxon>
        <taxon>Neisseriaceae</taxon>
        <taxon>Crenobacter</taxon>
    </lineage>
</organism>
<dbReference type="CDD" id="cd05233">
    <property type="entry name" value="SDR_c"/>
    <property type="match status" value="1"/>
</dbReference>
<evidence type="ECO:0000313" key="4">
    <source>
        <dbReference type="Proteomes" id="UP000308891"/>
    </source>
</evidence>
<dbReference type="GO" id="GO:0016491">
    <property type="term" value="F:oxidoreductase activity"/>
    <property type="evidence" value="ECO:0007669"/>
    <property type="project" value="UniProtKB-KW"/>
</dbReference>
<dbReference type="PRINTS" id="PR00080">
    <property type="entry name" value="SDRFAMILY"/>
</dbReference>
<name>A0A4T0UWH6_9NEIS</name>
<comment type="similarity">
    <text evidence="1">Belongs to the short-chain dehydrogenases/reductases (SDR) family.</text>
</comment>
<dbReference type="FunFam" id="3.40.50.720:FF:000084">
    <property type="entry name" value="Short-chain dehydrogenase reductase"/>
    <property type="match status" value="1"/>
</dbReference>
<dbReference type="PANTHER" id="PTHR24321">
    <property type="entry name" value="DEHYDROGENASES, SHORT CHAIN"/>
    <property type="match status" value="1"/>
</dbReference>
<dbReference type="PRINTS" id="PR00081">
    <property type="entry name" value="GDHRDH"/>
</dbReference>
<dbReference type="Gene3D" id="3.40.50.720">
    <property type="entry name" value="NAD(P)-binding Rossmann-like Domain"/>
    <property type="match status" value="1"/>
</dbReference>
<keyword evidence="2" id="KW-0560">Oxidoreductase</keyword>
<proteinExistence type="inferred from homology"/>
<accession>A0A4T0UWH6</accession>
<evidence type="ECO:0000313" key="3">
    <source>
        <dbReference type="EMBL" id="TIC83399.1"/>
    </source>
</evidence>
<dbReference type="Proteomes" id="UP000308891">
    <property type="component" value="Unassembled WGS sequence"/>
</dbReference>
<evidence type="ECO:0000256" key="1">
    <source>
        <dbReference type="ARBA" id="ARBA00006484"/>
    </source>
</evidence>
<dbReference type="InterPro" id="IPR002347">
    <property type="entry name" value="SDR_fam"/>
</dbReference>
<reference evidence="3 4" key="1">
    <citation type="submission" date="2019-04" db="EMBL/GenBank/DDBJ databases">
        <title>Crenobacter sp. nov.</title>
        <authorList>
            <person name="Shi S."/>
        </authorList>
    </citation>
    <scope>NUCLEOTIDE SEQUENCE [LARGE SCALE GENOMIC DNA]</scope>
    <source>
        <strain evidence="3 4">GY 70310</strain>
    </source>
</reference>
<dbReference type="OrthoDB" id="9806974at2"/>
<dbReference type="Pfam" id="PF13561">
    <property type="entry name" value="adh_short_C2"/>
    <property type="match status" value="1"/>
</dbReference>
<dbReference type="AlphaFoldDB" id="A0A4T0UWH6"/>
<dbReference type="SUPFAM" id="SSF51735">
    <property type="entry name" value="NAD(P)-binding Rossmann-fold domains"/>
    <property type="match status" value="1"/>
</dbReference>
<sequence length="261" mass="29235">MKTYETALYSSLKDKVIFISGGASGIGAAYVEAFLQQGAKVAFIDFDRDTAEQFVRELDTENVFFQFCDVRDIELLRSCIKNVADKWGRIDALFNNAARDDRHDMMDVTPEYWDERFNTNLRHQFFAAQAVVPVMEKNGGGVIINMGSISWMRGRPGMVCYTTPKAAINGMTRTMARELGVKNIRVNSLVPGAIRTARQDAMWAGNPEGFEKASQLFIDQQMLKFRLDASDCARLALFLASDESRGCTGQNFVVDAGLMFQ</sequence>
<evidence type="ECO:0000256" key="2">
    <source>
        <dbReference type="ARBA" id="ARBA00023002"/>
    </source>
</evidence>
<keyword evidence="4" id="KW-1185">Reference proteome</keyword>